<evidence type="ECO:0000256" key="1">
    <source>
        <dbReference type="ARBA" id="ARBA00004141"/>
    </source>
</evidence>
<evidence type="ECO:0000256" key="7">
    <source>
        <dbReference type="ARBA" id="ARBA00023136"/>
    </source>
</evidence>
<sequence length="368" mass="41402">MTMNTVRISTNQIAYMIILFEIGSTPLFFLGSKAKQDAWLAMAFAAVFGLLLLQLFIAIQRKEPGLNLTQMLVLHYGRTIGTILGLLYVLYFSYESMRNVRDFGEFMSMSLLTRTPMIVTMMTVLIIGAYGVYKGIEVIFRISEILLPLVVLSYAFLLFLLLVANIVHFEKLAPIMENGPLPILKAAFPDIVSFPFGQTVVFLMLWSSNSEQTVPLKPYTAAYAAVALFLIFMNAIIIAILGSSLAAMSSLPFLQAVQLISIARVFERLDVFVSLLIYIGLFMKMILFYLCAVISLASMTSIAYQRWVWPVGLLILIAAFLEPNYTYHISIGFHVSLKLFPIFQILIPVILYATMMFKKRRRLASGLP</sequence>
<organism evidence="9 10">
    <name type="scientific">Paenibacillus vulneris</name>
    <dbReference type="NCBI Taxonomy" id="1133364"/>
    <lineage>
        <taxon>Bacteria</taxon>
        <taxon>Bacillati</taxon>
        <taxon>Bacillota</taxon>
        <taxon>Bacilli</taxon>
        <taxon>Bacillales</taxon>
        <taxon>Paenibacillaceae</taxon>
        <taxon>Paenibacillus</taxon>
    </lineage>
</organism>
<name>A0ABW3UJI2_9BACL</name>
<dbReference type="InterPro" id="IPR004761">
    <property type="entry name" value="Spore_GerAB"/>
</dbReference>
<feature type="transmembrane region" description="Helical" evidence="8">
    <location>
        <begin position="71"/>
        <end position="91"/>
    </location>
</feature>
<comment type="caution">
    <text evidence="9">The sequence shown here is derived from an EMBL/GenBank/DDBJ whole genome shotgun (WGS) entry which is preliminary data.</text>
</comment>
<feature type="transmembrane region" description="Helical" evidence="8">
    <location>
        <begin position="331"/>
        <end position="353"/>
    </location>
</feature>
<dbReference type="RefSeq" id="WP_345587057.1">
    <property type="nucleotide sequence ID" value="NZ_BAABJG010000006.1"/>
</dbReference>
<evidence type="ECO:0000256" key="8">
    <source>
        <dbReference type="SAM" id="Phobius"/>
    </source>
</evidence>
<keyword evidence="6 8" id="KW-1133">Transmembrane helix</keyword>
<dbReference type="Proteomes" id="UP001597180">
    <property type="component" value="Unassembled WGS sequence"/>
</dbReference>
<protein>
    <submittedName>
        <fullName evidence="9">Endospore germination permease</fullName>
    </submittedName>
</protein>
<keyword evidence="10" id="KW-1185">Reference proteome</keyword>
<keyword evidence="4" id="KW-0309">Germination</keyword>
<feature type="transmembrane region" description="Helical" evidence="8">
    <location>
        <begin position="187"/>
        <end position="206"/>
    </location>
</feature>
<dbReference type="PANTHER" id="PTHR34975:SF2">
    <property type="entry name" value="SPORE GERMINATION PROTEIN A2"/>
    <property type="match status" value="1"/>
</dbReference>
<dbReference type="EMBL" id="JBHTLU010000013">
    <property type="protein sequence ID" value="MFD1220394.1"/>
    <property type="molecule type" value="Genomic_DNA"/>
</dbReference>
<comment type="similarity">
    <text evidence="2">Belongs to the amino acid-polyamine-organocation (APC) superfamily. Spore germination protein (SGP) (TC 2.A.3.9) family.</text>
</comment>
<feature type="transmembrane region" description="Helical" evidence="8">
    <location>
        <begin position="271"/>
        <end position="295"/>
    </location>
</feature>
<dbReference type="NCBIfam" id="TIGR00912">
    <property type="entry name" value="2A0309"/>
    <property type="match status" value="1"/>
</dbReference>
<gene>
    <name evidence="9" type="ORF">ACFQ4B_09700</name>
</gene>
<evidence type="ECO:0000256" key="6">
    <source>
        <dbReference type="ARBA" id="ARBA00022989"/>
    </source>
</evidence>
<evidence type="ECO:0000256" key="2">
    <source>
        <dbReference type="ARBA" id="ARBA00007998"/>
    </source>
</evidence>
<feature type="transmembrane region" description="Helical" evidence="8">
    <location>
        <begin position="218"/>
        <end position="251"/>
    </location>
</feature>
<feature type="transmembrane region" description="Helical" evidence="8">
    <location>
        <begin position="12"/>
        <end position="32"/>
    </location>
</feature>
<reference evidence="10" key="1">
    <citation type="journal article" date="2019" name="Int. J. Syst. Evol. Microbiol.">
        <title>The Global Catalogue of Microorganisms (GCM) 10K type strain sequencing project: providing services to taxonomists for standard genome sequencing and annotation.</title>
        <authorList>
            <consortium name="The Broad Institute Genomics Platform"/>
            <consortium name="The Broad Institute Genome Sequencing Center for Infectious Disease"/>
            <person name="Wu L."/>
            <person name="Ma J."/>
        </authorList>
    </citation>
    <scope>NUCLEOTIDE SEQUENCE [LARGE SCALE GENOMIC DNA]</scope>
    <source>
        <strain evidence="10">CCUG 53270</strain>
    </source>
</reference>
<evidence type="ECO:0000256" key="3">
    <source>
        <dbReference type="ARBA" id="ARBA00022448"/>
    </source>
</evidence>
<proteinExistence type="inferred from homology"/>
<keyword evidence="5 8" id="KW-0812">Transmembrane</keyword>
<feature type="transmembrane region" description="Helical" evidence="8">
    <location>
        <begin position="145"/>
        <end position="167"/>
    </location>
</feature>
<keyword evidence="7 8" id="KW-0472">Membrane</keyword>
<keyword evidence="3" id="KW-0813">Transport</keyword>
<feature type="transmembrane region" description="Helical" evidence="8">
    <location>
        <begin position="307"/>
        <end position="325"/>
    </location>
</feature>
<feature type="transmembrane region" description="Helical" evidence="8">
    <location>
        <begin position="38"/>
        <end position="59"/>
    </location>
</feature>
<evidence type="ECO:0000256" key="5">
    <source>
        <dbReference type="ARBA" id="ARBA00022692"/>
    </source>
</evidence>
<evidence type="ECO:0000256" key="4">
    <source>
        <dbReference type="ARBA" id="ARBA00022544"/>
    </source>
</evidence>
<dbReference type="Pfam" id="PF03845">
    <property type="entry name" value="Spore_permease"/>
    <property type="match status" value="1"/>
</dbReference>
<evidence type="ECO:0000313" key="10">
    <source>
        <dbReference type="Proteomes" id="UP001597180"/>
    </source>
</evidence>
<comment type="subcellular location">
    <subcellularLocation>
        <location evidence="1">Membrane</location>
        <topology evidence="1">Multi-pass membrane protein</topology>
    </subcellularLocation>
</comment>
<accession>A0ABW3UJI2</accession>
<dbReference type="PANTHER" id="PTHR34975">
    <property type="entry name" value="SPORE GERMINATION PROTEIN A2"/>
    <property type="match status" value="1"/>
</dbReference>
<evidence type="ECO:0000313" key="9">
    <source>
        <dbReference type="EMBL" id="MFD1220394.1"/>
    </source>
</evidence>
<feature type="transmembrane region" description="Helical" evidence="8">
    <location>
        <begin position="111"/>
        <end position="133"/>
    </location>
</feature>